<protein>
    <submittedName>
        <fullName evidence="1">Uncharacterized protein</fullName>
    </submittedName>
</protein>
<proteinExistence type="predicted"/>
<dbReference type="AlphaFoldDB" id="G5RXF2"/>
<sequence length="43" mass="4985">MRCSAVSVLDPLPSACCRLRCGPLLNERKKGRTVMRLLWRVLW</sequence>
<dbReference type="Proteomes" id="UP000004776">
    <property type="component" value="Unassembled WGS sequence"/>
</dbReference>
<evidence type="ECO:0000313" key="1">
    <source>
        <dbReference type="EMBL" id="EHD02126.1"/>
    </source>
</evidence>
<feature type="non-terminal residue" evidence="1">
    <location>
        <position position="43"/>
    </location>
</feature>
<accession>G5RXF2</accession>
<evidence type="ECO:0000313" key="2">
    <source>
        <dbReference type="Proteomes" id="UP000004776"/>
    </source>
</evidence>
<organism evidence="1 2">
    <name type="scientific">Salmonella enterica subsp. enterica serovar Urbana str. R8-2977</name>
    <dbReference type="NCBI Taxonomy" id="913084"/>
    <lineage>
        <taxon>Bacteria</taxon>
        <taxon>Pseudomonadati</taxon>
        <taxon>Pseudomonadota</taxon>
        <taxon>Gammaproteobacteria</taxon>
        <taxon>Enterobacterales</taxon>
        <taxon>Enterobacteriaceae</taxon>
        <taxon>Salmonella</taxon>
    </lineage>
</organism>
<gene>
    <name evidence="1" type="ORF">LTSEURB_3288</name>
</gene>
<comment type="caution">
    <text evidence="1">The sequence shown here is derived from an EMBL/GenBank/DDBJ whole genome shotgun (WGS) entry which is preliminary data.</text>
</comment>
<reference evidence="1 2" key="1">
    <citation type="journal article" date="2011" name="BMC Genomics">
        <title>Genome sequencing reveals diversification of virulence factor content and possible host adaptation in distinct subpopulations of Salmonella enterica.</title>
        <authorList>
            <person name="den Bakker H.C."/>
            <person name="Moreno Switt A.I."/>
            <person name="Govoni G."/>
            <person name="Cummings C.A."/>
            <person name="Ranieri M.L."/>
            <person name="Degoricija L."/>
            <person name="Hoelzer K."/>
            <person name="Rodriguez-Rivera L.D."/>
            <person name="Brown S."/>
            <person name="Bolchacova E."/>
            <person name="Furtado M.R."/>
            <person name="Wiedmann M."/>
        </authorList>
    </citation>
    <scope>NUCLEOTIDE SEQUENCE [LARGE SCALE GENOMIC DNA]</scope>
    <source>
        <strain evidence="1 2">R8-2977</strain>
    </source>
</reference>
<dbReference type="EMBL" id="AFCW01001254">
    <property type="protein sequence ID" value="EHD02126.1"/>
    <property type="molecule type" value="Genomic_DNA"/>
</dbReference>
<name>G5RXF2_SALET</name>